<reference evidence="1 2" key="1">
    <citation type="submission" date="2015-10" db="EMBL/GenBank/DDBJ databases">
        <title>Genome analyses suggest a sexual origin of heterokaryosis in a supposedly ancient asexual fungus.</title>
        <authorList>
            <person name="Ropars J."/>
            <person name="Sedzielewska K."/>
            <person name="Noel J."/>
            <person name="Charron P."/>
            <person name="Farinelli L."/>
            <person name="Marton T."/>
            <person name="Kruger M."/>
            <person name="Pelin A."/>
            <person name="Brachmann A."/>
            <person name="Corradi N."/>
        </authorList>
    </citation>
    <scope>NUCLEOTIDE SEQUENCE [LARGE SCALE GENOMIC DNA]</scope>
    <source>
        <strain evidence="1 2">A4</strain>
    </source>
</reference>
<organism evidence="1 2">
    <name type="scientific">Rhizophagus irregularis</name>
    <dbReference type="NCBI Taxonomy" id="588596"/>
    <lineage>
        <taxon>Eukaryota</taxon>
        <taxon>Fungi</taxon>
        <taxon>Fungi incertae sedis</taxon>
        <taxon>Mucoromycota</taxon>
        <taxon>Glomeromycotina</taxon>
        <taxon>Glomeromycetes</taxon>
        <taxon>Glomerales</taxon>
        <taxon>Glomeraceae</taxon>
        <taxon>Rhizophagus</taxon>
    </lineage>
</organism>
<dbReference type="AlphaFoldDB" id="A0A2I1H929"/>
<evidence type="ECO:0000313" key="2">
    <source>
        <dbReference type="Proteomes" id="UP000234323"/>
    </source>
</evidence>
<name>A0A2I1H929_9GLOM</name>
<proteinExistence type="predicted"/>
<keyword evidence="2" id="KW-1185">Reference proteome</keyword>
<dbReference type="Proteomes" id="UP000234323">
    <property type="component" value="Unassembled WGS sequence"/>
</dbReference>
<gene>
    <name evidence="1" type="ORF">RhiirA4_474782</name>
</gene>
<evidence type="ECO:0000313" key="1">
    <source>
        <dbReference type="EMBL" id="PKY55374.1"/>
    </source>
</evidence>
<sequence>MLKQYFEGIIERNFLNRFLEELKVEAPLIELIKKYTFDNNRIIGPAFHDMKFELVRGEGMNFALSNRKNDNKTDSIYKKIRRKEDGIFRITTDHMKIRAIETGHMIMNLISENNCNIFKQFQVIRILNRGNQLQMIIINTSKGYIFYVRHKKFYEVSGRLLKIQPLDFIIKKILHAKAIIVKILDLINNYRLND</sequence>
<protein>
    <submittedName>
        <fullName evidence="1">Uncharacterized protein</fullName>
    </submittedName>
</protein>
<accession>A0A2I1H929</accession>
<dbReference type="VEuPathDB" id="FungiDB:FUN_012855"/>
<dbReference type="EMBL" id="LLXI01001839">
    <property type="protein sequence ID" value="PKY55374.1"/>
    <property type="molecule type" value="Genomic_DNA"/>
</dbReference>
<comment type="caution">
    <text evidence="1">The sequence shown here is derived from an EMBL/GenBank/DDBJ whole genome shotgun (WGS) entry which is preliminary data.</text>
</comment>